<name>A0AAE9VYT1_9CAUD</name>
<dbReference type="Proteomes" id="UP001223579">
    <property type="component" value="Segment"/>
</dbReference>
<evidence type="ECO:0000313" key="1">
    <source>
        <dbReference type="EMBL" id="WBF77613.1"/>
    </source>
</evidence>
<proteinExistence type="predicted"/>
<dbReference type="EMBL" id="OP778609">
    <property type="protein sequence ID" value="WBF77613.1"/>
    <property type="molecule type" value="Genomic_DNA"/>
</dbReference>
<keyword evidence="2" id="KW-1185">Reference proteome</keyword>
<reference evidence="1 2" key="1">
    <citation type="submission" date="2022-11" db="EMBL/GenBank/DDBJ databases">
        <authorList>
            <person name="Cortes-Martin A."/>
            <person name="Buttimer C.T.H."/>
            <person name="Hill C."/>
        </authorList>
    </citation>
    <scope>NUCLEOTIDE SEQUENCE [LARGE SCALE GENOMIC DNA]</scope>
</reference>
<protein>
    <submittedName>
        <fullName evidence="1">Uncharacterized protein</fullName>
    </submittedName>
</protein>
<organism evidence="1 2">
    <name type="scientific">Escherichia phage A73</name>
    <dbReference type="NCBI Taxonomy" id="3003819"/>
    <lineage>
        <taxon>Viruses</taxon>
        <taxon>Duplodnaviria</taxon>
        <taxon>Heunggongvirae</taxon>
        <taxon>Uroviricota</taxon>
        <taxon>Caudoviricetes</taxon>
        <taxon>Vequintavirinae</taxon>
        <taxon>Septuagintavirus</taxon>
        <taxon>Septuagintavirus A73</taxon>
    </lineage>
</organism>
<evidence type="ECO:0000313" key="2">
    <source>
        <dbReference type="Proteomes" id="UP001223579"/>
    </source>
</evidence>
<accession>A0AAE9VYT1</accession>
<sequence>MDQLEKLKIPPHLFNKYIGEIMETVSKYGHTQQLRERLVKVINKHVVPDHKGKD</sequence>
<gene>
    <name evidence="1" type="ORF">A73_77</name>
</gene>